<evidence type="ECO:0000313" key="2">
    <source>
        <dbReference type="EMBL" id="RKQ61382.1"/>
    </source>
</evidence>
<protein>
    <recommendedName>
        <fullName evidence="4">GpW protein</fullName>
    </recommendedName>
</protein>
<feature type="compositionally biased region" description="Basic residues" evidence="1">
    <location>
        <begin position="57"/>
        <end position="70"/>
    </location>
</feature>
<evidence type="ECO:0000313" key="3">
    <source>
        <dbReference type="Proteomes" id="UP000279384"/>
    </source>
</evidence>
<dbReference type="NCBIfam" id="NF047331">
    <property type="entry name" value="phage_HTJ"/>
    <property type="match status" value="1"/>
</dbReference>
<evidence type="ECO:0008006" key="4">
    <source>
        <dbReference type="Google" id="ProtNLM"/>
    </source>
</evidence>
<organism evidence="2 3">
    <name type="scientific">Vogesella indigofera</name>
    <name type="common">Pseudomonas indigofera</name>
    <dbReference type="NCBI Taxonomy" id="45465"/>
    <lineage>
        <taxon>Bacteria</taxon>
        <taxon>Pseudomonadati</taxon>
        <taxon>Pseudomonadota</taxon>
        <taxon>Betaproteobacteria</taxon>
        <taxon>Neisseriales</taxon>
        <taxon>Chromobacteriaceae</taxon>
        <taxon>Vogesella</taxon>
    </lineage>
</organism>
<dbReference type="Proteomes" id="UP000279384">
    <property type="component" value="Unassembled WGS sequence"/>
</dbReference>
<comment type="caution">
    <text evidence="2">The sequence shown here is derived from an EMBL/GenBank/DDBJ whole genome shotgun (WGS) entry which is preliminary data.</text>
</comment>
<name>A0A495BL90_VOGIN</name>
<dbReference type="RefSeq" id="WP_047965470.1">
    <property type="nucleotide sequence ID" value="NZ_RBID01000011.1"/>
</dbReference>
<proteinExistence type="predicted"/>
<accession>A0A495BL90</accession>
<evidence type="ECO:0000256" key="1">
    <source>
        <dbReference type="SAM" id="MobiDB-lite"/>
    </source>
</evidence>
<dbReference type="AlphaFoldDB" id="A0A495BL90"/>
<gene>
    <name evidence="2" type="ORF">C8E02_1154</name>
</gene>
<reference evidence="2 3" key="1">
    <citation type="submission" date="2018-10" db="EMBL/GenBank/DDBJ databases">
        <title>Genomic Encyclopedia of Type Strains, Phase IV (KMG-IV): sequencing the most valuable type-strain genomes for metagenomic binning, comparative biology and taxonomic classification.</title>
        <authorList>
            <person name="Goeker M."/>
        </authorList>
    </citation>
    <scope>NUCLEOTIDE SEQUENCE [LARGE SCALE GENOMIC DNA]</scope>
    <source>
        <strain evidence="2 3">DSM 3303</strain>
    </source>
</reference>
<dbReference type="EMBL" id="RBID01000011">
    <property type="protein sequence ID" value="RKQ61382.1"/>
    <property type="molecule type" value="Genomic_DNA"/>
</dbReference>
<sequence length="70" mass="8143">MAFTQTQLDAIEKALARGERVVQYADRRVEYRSVAELIELRNTIKRDLSQQNGQSRSRSHRLYHAGKGIR</sequence>
<feature type="region of interest" description="Disordered" evidence="1">
    <location>
        <begin position="48"/>
        <end position="70"/>
    </location>
</feature>